<reference evidence="2" key="1">
    <citation type="journal article" date="2012" name="PLoS Pathog.">
        <title>Sequential delivery of host-induced virulence effectors by appressoria and intracellular hyphae of the phytopathogen Colletotrichum higginsianum.</title>
        <authorList>
            <person name="Kleemann J."/>
            <person name="Rincon-Rivera L.J."/>
            <person name="Takahara H."/>
            <person name="Neumann U."/>
            <person name="van Themaat E.V.L."/>
            <person name="van der Does H.C."/>
            <person name="Hacquard S."/>
            <person name="Stueber K."/>
            <person name="Will I."/>
            <person name="Schmalenbach W."/>
            <person name="Schmelzer E."/>
            <person name="O'Connell R."/>
        </authorList>
    </citation>
    <scope>NUCLEOTIDE SEQUENCE</scope>
    <source>
        <strain evidence="2">IMI349063A</strain>
        <tissue evidence="2">Infected leaf material</tissue>
    </source>
</reference>
<feature type="signal peptide" evidence="1">
    <location>
        <begin position="1"/>
        <end position="19"/>
    </location>
</feature>
<accession>I2G788</accession>
<organism evidence="2">
    <name type="scientific">Colletotrichum higginsianum</name>
    <dbReference type="NCBI Taxonomy" id="80884"/>
    <lineage>
        <taxon>Eukaryota</taxon>
        <taxon>Fungi</taxon>
        <taxon>Dikarya</taxon>
        <taxon>Ascomycota</taxon>
        <taxon>Pezizomycotina</taxon>
        <taxon>Sordariomycetes</taxon>
        <taxon>Hypocreomycetidae</taxon>
        <taxon>Glomerellales</taxon>
        <taxon>Glomerellaceae</taxon>
        <taxon>Colletotrichum</taxon>
        <taxon>Colletotrichum destructivum species complex</taxon>
    </lineage>
</organism>
<evidence type="ECO:0000313" key="2">
    <source>
        <dbReference type="EMBL" id="CCF70890.1"/>
    </source>
</evidence>
<sequence>MTRLLLLLLLGADVKIMTGLLKGCCEAEEVVNAVLNLWKIVKDNGLKVERVSRMAMSTALK</sequence>
<name>I2G788_9PEZI</name>
<protein>
    <submittedName>
        <fullName evidence="2">EC15 protein</fullName>
    </submittedName>
</protein>
<feature type="chain" id="PRO_5003659555" evidence="1">
    <location>
        <begin position="20"/>
        <end position="61"/>
    </location>
</feature>
<dbReference type="EMBL" id="HE651171">
    <property type="protein sequence ID" value="CCF70890.1"/>
    <property type="molecule type" value="mRNA"/>
</dbReference>
<evidence type="ECO:0000256" key="1">
    <source>
        <dbReference type="SAM" id="SignalP"/>
    </source>
</evidence>
<proteinExistence type="evidence at transcript level"/>
<keyword evidence="1" id="KW-0732">Signal</keyword>
<gene>
    <name evidence="2" type="primary">EC15</name>
</gene>
<reference evidence="2" key="2">
    <citation type="submission" date="2012-01" db="EMBL/GenBank/DDBJ databases">
        <authorList>
            <person name="Kleemann D."/>
        </authorList>
    </citation>
    <scope>NUCLEOTIDE SEQUENCE</scope>
    <source>
        <strain evidence="2">IMI349063A</strain>
        <tissue evidence="2">Infected leaf material</tissue>
    </source>
</reference>
<dbReference type="AlphaFoldDB" id="I2G788"/>